<sequence length="166" mass="18481">MLQTQVDGLRVENDTRRNENGRLTAENSRQASHPRKELSSPILHGVQNVESPIVAHEFKMPEGLPSVHLQKSKKVSQDSNLTKGDIDHIQNKRRLAASATSMQVSSSTSSDETLKVTRTWPEQLEKYCRDLAASILNQVATKTVTKKRSHSQISQGVKLTLLTGEK</sequence>
<organism evidence="2 3">
    <name type="scientific">Patella caerulea</name>
    <name type="common">Rayed Mediterranean limpet</name>
    <dbReference type="NCBI Taxonomy" id="87958"/>
    <lineage>
        <taxon>Eukaryota</taxon>
        <taxon>Metazoa</taxon>
        <taxon>Spiralia</taxon>
        <taxon>Lophotrochozoa</taxon>
        <taxon>Mollusca</taxon>
        <taxon>Gastropoda</taxon>
        <taxon>Patellogastropoda</taxon>
        <taxon>Patelloidea</taxon>
        <taxon>Patellidae</taxon>
        <taxon>Patella</taxon>
    </lineage>
</organism>
<proteinExistence type="predicted"/>
<dbReference type="Proteomes" id="UP001347796">
    <property type="component" value="Unassembled WGS sequence"/>
</dbReference>
<dbReference type="AlphaFoldDB" id="A0AAN8JA54"/>
<keyword evidence="3" id="KW-1185">Reference proteome</keyword>
<dbReference type="EMBL" id="JAZGQO010000011">
    <property type="protein sequence ID" value="KAK6173926.1"/>
    <property type="molecule type" value="Genomic_DNA"/>
</dbReference>
<accession>A0AAN8JA54</accession>
<feature type="compositionally biased region" description="Basic and acidic residues" evidence="1">
    <location>
        <begin position="9"/>
        <end position="20"/>
    </location>
</feature>
<evidence type="ECO:0000256" key="1">
    <source>
        <dbReference type="SAM" id="MobiDB-lite"/>
    </source>
</evidence>
<reference evidence="2 3" key="1">
    <citation type="submission" date="2024-01" db="EMBL/GenBank/DDBJ databases">
        <title>The genome of the rayed Mediterranean limpet Patella caerulea (Linnaeus, 1758).</title>
        <authorList>
            <person name="Anh-Thu Weber A."/>
            <person name="Halstead-Nussloch G."/>
        </authorList>
    </citation>
    <scope>NUCLEOTIDE SEQUENCE [LARGE SCALE GENOMIC DNA]</scope>
    <source>
        <strain evidence="2">AATW-2023a</strain>
        <tissue evidence="2">Whole specimen</tissue>
    </source>
</reference>
<comment type="caution">
    <text evidence="2">The sequence shown here is derived from an EMBL/GenBank/DDBJ whole genome shotgun (WGS) entry which is preliminary data.</text>
</comment>
<evidence type="ECO:0000313" key="2">
    <source>
        <dbReference type="EMBL" id="KAK6173926.1"/>
    </source>
</evidence>
<evidence type="ECO:0000313" key="3">
    <source>
        <dbReference type="Proteomes" id="UP001347796"/>
    </source>
</evidence>
<protein>
    <submittedName>
        <fullName evidence="2">Uncharacterized protein</fullName>
    </submittedName>
</protein>
<feature type="region of interest" description="Disordered" evidence="1">
    <location>
        <begin position="1"/>
        <end position="40"/>
    </location>
</feature>
<gene>
    <name evidence="2" type="ORF">SNE40_017297</name>
</gene>
<name>A0AAN8JA54_PATCE</name>